<dbReference type="PRINTS" id="PR00344">
    <property type="entry name" value="BCTRLSENSOR"/>
</dbReference>
<proteinExistence type="predicted"/>
<evidence type="ECO:0000256" key="3">
    <source>
        <dbReference type="ARBA" id="ARBA00012438"/>
    </source>
</evidence>
<dbReference type="Gene3D" id="3.30.565.10">
    <property type="entry name" value="Histidine kinase-like ATPase, C-terminal domain"/>
    <property type="match status" value="1"/>
</dbReference>
<dbReference type="GO" id="GO:0004721">
    <property type="term" value="F:phosphoprotein phosphatase activity"/>
    <property type="evidence" value="ECO:0007669"/>
    <property type="project" value="TreeGrafter"/>
</dbReference>
<evidence type="ECO:0000256" key="5">
    <source>
        <dbReference type="ARBA" id="ARBA00022679"/>
    </source>
</evidence>
<comment type="catalytic activity">
    <reaction evidence="1">
        <text>ATP + protein L-histidine = ADP + protein N-phospho-L-histidine.</text>
        <dbReference type="EC" id="2.7.13.3"/>
    </reaction>
</comment>
<dbReference type="SMART" id="SM00387">
    <property type="entry name" value="HATPase_c"/>
    <property type="match status" value="1"/>
</dbReference>
<dbReference type="EMBL" id="FUWV01000010">
    <property type="protein sequence ID" value="SJZ76886.1"/>
    <property type="molecule type" value="Genomic_DNA"/>
</dbReference>
<dbReference type="PANTHER" id="PTHR45453">
    <property type="entry name" value="PHOSPHATE REGULON SENSOR PROTEIN PHOR"/>
    <property type="match status" value="1"/>
</dbReference>
<gene>
    <name evidence="11" type="ORF">SAMN02745973_01638</name>
</gene>
<dbReference type="CDD" id="cd00082">
    <property type="entry name" value="HisKA"/>
    <property type="match status" value="1"/>
</dbReference>
<organism evidence="11 12">
    <name type="scientific">Garciella nitratireducens DSM 15102</name>
    <dbReference type="NCBI Taxonomy" id="1121911"/>
    <lineage>
        <taxon>Bacteria</taxon>
        <taxon>Bacillati</taxon>
        <taxon>Bacillota</taxon>
        <taxon>Clostridia</taxon>
        <taxon>Eubacteriales</taxon>
        <taxon>Eubacteriaceae</taxon>
        <taxon>Garciella</taxon>
    </lineage>
</organism>
<dbReference type="GO" id="GO:0016036">
    <property type="term" value="P:cellular response to phosphate starvation"/>
    <property type="evidence" value="ECO:0007669"/>
    <property type="project" value="TreeGrafter"/>
</dbReference>
<keyword evidence="5" id="KW-0808">Transferase</keyword>
<dbReference type="InterPro" id="IPR004358">
    <property type="entry name" value="Sig_transdc_His_kin-like_C"/>
</dbReference>
<keyword evidence="8 9" id="KW-0472">Membrane</keyword>
<dbReference type="InterPro" id="IPR050351">
    <property type="entry name" value="BphY/WalK/GraS-like"/>
</dbReference>
<dbReference type="Pfam" id="PF00512">
    <property type="entry name" value="HisKA"/>
    <property type="match status" value="1"/>
</dbReference>
<keyword evidence="6 11" id="KW-0418">Kinase</keyword>
<dbReference type="GO" id="GO:0000155">
    <property type="term" value="F:phosphorelay sensor kinase activity"/>
    <property type="evidence" value="ECO:0007669"/>
    <property type="project" value="InterPro"/>
</dbReference>
<evidence type="ECO:0000256" key="6">
    <source>
        <dbReference type="ARBA" id="ARBA00022777"/>
    </source>
</evidence>
<reference evidence="11 12" key="1">
    <citation type="submission" date="2017-02" db="EMBL/GenBank/DDBJ databases">
        <authorList>
            <person name="Peterson S.W."/>
        </authorList>
    </citation>
    <scope>NUCLEOTIDE SEQUENCE [LARGE SCALE GENOMIC DNA]</scope>
    <source>
        <strain evidence="11 12">DSM 15102</strain>
    </source>
</reference>
<dbReference type="SMART" id="SM00388">
    <property type="entry name" value="HisKA"/>
    <property type="match status" value="1"/>
</dbReference>
<dbReference type="Proteomes" id="UP000196365">
    <property type="component" value="Unassembled WGS sequence"/>
</dbReference>
<sequence>MLNKLRLNLTVLNTIVLILILSIIAVFVYILMFYNLHSGIDDRLISSTHQIENYVNFIEKSPNSENIDLEEKNEYLRILHNMIKENISYVVWDRDQDIYSSYRELEDHVLLEIQDNIFNGVGKSEKIVKDLNRIFYFQTVYKDGISYRICTTQFSTDSQSENIRTIQTVKSLKTEKEVLNRLGLILFCMILVGATLSLIGGYILAGRSLIPVIKSWKRQQEFVADASHELRTPLAVVQTNLEVIKDSPKETIQSQSYWLNNAYEETLRMKKLIDDLLFLARIDSGENPIQWEKIDLSFLIQDVNEKLIPLASNKKIQIIGDIEENVIIQGDSNKLRQLLVILLDNAIKYSPPNTIILVKGTVNKHDVKIEVIDQGIGMKQEDVKRVFDRFYRSDKARSREQGGTGLGLSIAKWIVDMHRGKINIESNLGEGTKVIVQLPFR</sequence>
<dbReference type="InterPro" id="IPR003661">
    <property type="entry name" value="HisK_dim/P_dom"/>
</dbReference>
<dbReference type="OrthoDB" id="9813151at2"/>
<evidence type="ECO:0000256" key="8">
    <source>
        <dbReference type="ARBA" id="ARBA00023136"/>
    </source>
</evidence>
<dbReference type="EC" id="2.7.13.3" evidence="3"/>
<accession>A0A1T4NCX2</accession>
<keyword evidence="12" id="KW-1185">Reference proteome</keyword>
<dbReference type="Pfam" id="PF02518">
    <property type="entry name" value="HATPase_c"/>
    <property type="match status" value="1"/>
</dbReference>
<dbReference type="InterPro" id="IPR036097">
    <property type="entry name" value="HisK_dim/P_sf"/>
</dbReference>
<dbReference type="InterPro" id="IPR005467">
    <property type="entry name" value="His_kinase_dom"/>
</dbReference>
<dbReference type="FunFam" id="1.10.287.130:FF:000001">
    <property type="entry name" value="Two-component sensor histidine kinase"/>
    <property type="match status" value="1"/>
</dbReference>
<dbReference type="AlphaFoldDB" id="A0A1T4NCX2"/>
<feature type="transmembrane region" description="Helical" evidence="9">
    <location>
        <begin position="12"/>
        <end position="34"/>
    </location>
</feature>
<name>A0A1T4NCX2_9FIRM</name>
<dbReference type="PANTHER" id="PTHR45453:SF1">
    <property type="entry name" value="PHOSPHATE REGULON SENSOR PROTEIN PHOR"/>
    <property type="match status" value="1"/>
</dbReference>
<dbReference type="FunFam" id="3.30.565.10:FF:000006">
    <property type="entry name" value="Sensor histidine kinase WalK"/>
    <property type="match status" value="1"/>
</dbReference>
<feature type="transmembrane region" description="Helical" evidence="9">
    <location>
        <begin position="182"/>
        <end position="205"/>
    </location>
</feature>
<protein>
    <recommendedName>
        <fullName evidence="3">histidine kinase</fullName>
        <ecNumber evidence="3">2.7.13.3</ecNumber>
    </recommendedName>
</protein>
<dbReference type="InterPro" id="IPR003594">
    <property type="entry name" value="HATPase_dom"/>
</dbReference>
<evidence type="ECO:0000313" key="11">
    <source>
        <dbReference type="EMBL" id="SJZ76886.1"/>
    </source>
</evidence>
<dbReference type="InterPro" id="IPR036890">
    <property type="entry name" value="HATPase_C_sf"/>
</dbReference>
<keyword evidence="4" id="KW-0597">Phosphoprotein</keyword>
<evidence type="ECO:0000256" key="1">
    <source>
        <dbReference type="ARBA" id="ARBA00000085"/>
    </source>
</evidence>
<feature type="domain" description="Histidine kinase" evidence="10">
    <location>
        <begin position="225"/>
        <end position="441"/>
    </location>
</feature>
<keyword evidence="9" id="KW-1133">Transmembrane helix</keyword>
<evidence type="ECO:0000256" key="7">
    <source>
        <dbReference type="ARBA" id="ARBA00023012"/>
    </source>
</evidence>
<comment type="subcellular location">
    <subcellularLocation>
        <location evidence="2">Membrane</location>
    </subcellularLocation>
</comment>
<evidence type="ECO:0000256" key="9">
    <source>
        <dbReference type="SAM" id="Phobius"/>
    </source>
</evidence>
<dbReference type="GO" id="GO:0005886">
    <property type="term" value="C:plasma membrane"/>
    <property type="evidence" value="ECO:0007669"/>
    <property type="project" value="TreeGrafter"/>
</dbReference>
<dbReference type="Gene3D" id="1.10.287.130">
    <property type="match status" value="1"/>
</dbReference>
<dbReference type="CDD" id="cd00075">
    <property type="entry name" value="HATPase"/>
    <property type="match status" value="1"/>
</dbReference>
<dbReference type="SUPFAM" id="SSF47384">
    <property type="entry name" value="Homodimeric domain of signal transducing histidine kinase"/>
    <property type="match status" value="1"/>
</dbReference>
<evidence type="ECO:0000259" key="10">
    <source>
        <dbReference type="PROSITE" id="PS50109"/>
    </source>
</evidence>
<keyword evidence="9" id="KW-0812">Transmembrane</keyword>
<evidence type="ECO:0000313" key="12">
    <source>
        <dbReference type="Proteomes" id="UP000196365"/>
    </source>
</evidence>
<evidence type="ECO:0000256" key="2">
    <source>
        <dbReference type="ARBA" id="ARBA00004370"/>
    </source>
</evidence>
<dbReference type="PROSITE" id="PS50109">
    <property type="entry name" value="HIS_KIN"/>
    <property type="match status" value="1"/>
</dbReference>
<dbReference type="SUPFAM" id="SSF55874">
    <property type="entry name" value="ATPase domain of HSP90 chaperone/DNA topoisomerase II/histidine kinase"/>
    <property type="match status" value="1"/>
</dbReference>
<dbReference type="RefSeq" id="WP_087679037.1">
    <property type="nucleotide sequence ID" value="NZ_FUWV01000010.1"/>
</dbReference>
<evidence type="ECO:0000256" key="4">
    <source>
        <dbReference type="ARBA" id="ARBA00022553"/>
    </source>
</evidence>
<keyword evidence="7" id="KW-0902">Two-component regulatory system</keyword>